<keyword evidence="3" id="KW-1185">Reference proteome</keyword>
<reference evidence="3" key="1">
    <citation type="journal article" date="2019" name="Int. J. Syst. Evol. Microbiol.">
        <title>The Global Catalogue of Microorganisms (GCM) 10K type strain sequencing project: providing services to taxonomists for standard genome sequencing and annotation.</title>
        <authorList>
            <consortium name="The Broad Institute Genomics Platform"/>
            <consortium name="The Broad Institute Genome Sequencing Center for Infectious Disease"/>
            <person name="Wu L."/>
            <person name="Ma J."/>
        </authorList>
    </citation>
    <scope>NUCLEOTIDE SEQUENCE [LARGE SCALE GENOMIC DNA]</scope>
    <source>
        <strain evidence="3">CGMCC 4.1467</strain>
    </source>
</reference>
<keyword evidence="1" id="KW-1277">Toxin-antitoxin system</keyword>
<dbReference type="InterPro" id="IPR007712">
    <property type="entry name" value="RelE/ParE_toxin"/>
</dbReference>
<dbReference type="InterPro" id="IPR035093">
    <property type="entry name" value="RelE/ParE_toxin_dom_sf"/>
</dbReference>
<name>A0ABW2LA49_9BACT</name>
<gene>
    <name evidence="2" type="ORF">ACFQY0_19140</name>
</gene>
<proteinExistence type="predicted"/>
<evidence type="ECO:0000313" key="2">
    <source>
        <dbReference type="EMBL" id="MFC7339316.1"/>
    </source>
</evidence>
<dbReference type="Pfam" id="PF05016">
    <property type="entry name" value="ParE_toxin"/>
    <property type="match status" value="1"/>
</dbReference>
<evidence type="ECO:0000313" key="3">
    <source>
        <dbReference type="Proteomes" id="UP001596472"/>
    </source>
</evidence>
<protein>
    <submittedName>
        <fullName evidence="2">Type II toxin-antitoxin system RelE/ParE family toxin</fullName>
    </submittedName>
</protein>
<comment type="caution">
    <text evidence="2">The sequence shown here is derived from an EMBL/GenBank/DDBJ whole genome shotgun (WGS) entry which is preliminary data.</text>
</comment>
<dbReference type="Proteomes" id="UP001596472">
    <property type="component" value="Unassembled WGS sequence"/>
</dbReference>
<accession>A0ABW2LA49</accession>
<organism evidence="2 3">
    <name type="scientific">Haloferula chungangensis</name>
    <dbReference type="NCBI Taxonomy" id="1048331"/>
    <lineage>
        <taxon>Bacteria</taxon>
        <taxon>Pseudomonadati</taxon>
        <taxon>Verrucomicrobiota</taxon>
        <taxon>Verrucomicrobiia</taxon>
        <taxon>Verrucomicrobiales</taxon>
        <taxon>Verrucomicrobiaceae</taxon>
        <taxon>Haloferula</taxon>
    </lineage>
</organism>
<sequence>MPNFELSHLADGDIAGIIRYTIVKWDDEQAIRYVGFLDAHFEAIGKGEARTKAVFGHRGDLRVSRCQRHVIFPQERSGDHPLILAVFHESMELMERLKERLD</sequence>
<dbReference type="RefSeq" id="WP_379715899.1">
    <property type="nucleotide sequence ID" value="NZ_JBHTBS010000015.1"/>
</dbReference>
<dbReference type="Gene3D" id="3.30.2310.20">
    <property type="entry name" value="RelE-like"/>
    <property type="match status" value="1"/>
</dbReference>
<evidence type="ECO:0000256" key="1">
    <source>
        <dbReference type="ARBA" id="ARBA00022649"/>
    </source>
</evidence>
<dbReference type="EMBL" id="JBHTBS010000015">
    <property type="protein sequence ID" value="MFC7339316.1"/>
    <property type="molecule type" value="Genomic_DNA"/>
</dbReference>